<evidence type="ECO:0000259" key="2">
    <source>
        <dbReference type="Pfam" id="PF13966"/>
    </source>
</evidence>
<keyword evidence="1" id="KW-1133">Transmembrane helix</keyword>
<evidence type="ECO:0000313" key="4">
    <source>
        <dbReference type="Proteomes" id="UP001153076"/>
    </source>
</evidence>
<name>A0A9Q1Q5L3_9CARY</name>
<feature type="domain" description="Reverse transcriptase zinc-binding" evidence="2">
    <location>
        <begin position="242"/>
        <end position="290"/>
    </location>
</feature>
<dbReference type="PANTHER" id="PTHR33116">
    <property type="entry name" value="REVERSE TRANSCRIPTASE ZINC-BINDING DOMAIN-CONTAINING PROTEIN-RELATED-RELATED"/>
    <property type="match status" value="1"/>
</dbReference>
<gene>
    <name evidence="3" type="ORF">Cgig2_010282</name>
</gene>
<keyword evidence="4" id="KW-1185">Reference proteome</keyword>
<evidence type="ECO:0000313" key="3">
    <source>
        <dbReference type="EMBL" id="KAJ8429569.1"/>
    </source>
</evidence>
<dbReference type="Pfam" id="PF13966">
    <property type="entry name" value="zf-RVT"/>
    <property type="match status" value="1"/>
</dbReference>
<sequence>MFADDLIMFCKADPTILQHIMAVLHDFNEYARLKANIQKSQMVLGGCSHELWRKCKQIMGLQDSNFPLKHLGVLITKITAKLKIWASRRLSHAGRAMLINIVVFGMFNYWVSIFILPTEVVNKITQLFRNYLWGGIEEFKRVPLISWQHACLPKAQGGLGLKDFTAWNKATIAKVIWAIARKKDISWVKWLHGRYIRGKSWWNFTSAPDSSWYYKKIYQIKEIFEQGCTNQSTWDWQGTSHYTVKQGYKWLMGGNGKVEWAKLIWARSNTPRYAFICWVFIPQRLPTRGVYYSVKTQTGLKIGLNWIGSDRIE</sequence>
<dbReference type="AlphaFoldDB" id="A0A9Q1Q5L3"/>
<reference evidence="3" key="1">
    <citation type="submission" date="2022-04" db="EMBL/GenBank/DDBJ databases">
        <title>Carnegiea gigantea Genome sequencing and assembly v2.</title>
        <authorList>
            <person name="Copetti D."/>
            <person name="Sanderson M.J."/>
            <person name="Burquez A."/>
            <person name="Wojciechowski M.F."/>
        </authorList>
    </citation>
    <scope>NUCLEOTIDE SEQUENCE</scope>
    <source>
        <strain evidence="3">SGP5-SGP5p</strain>
        <tissue evidence="3">Aerial part</tissue>
    </source>
</reference>
<keyword evidence="1" id="KW-0812">Transmembrane</keyword>
<dbReference type="EMBL" id="JAKOGI010000884">
    <property type="protein sequence ID" value="KAJ8429569.1"/>
    <property type="molecule type" value="Genomic_DNA"/>
</dbReference>
<accession>A0A9Q1Q5L3</accession>
<dbReference type="Proteomes" id="UP001153076">
    <property type="component" value="Unassembled WGS sequence"/>
</dbReference>
<proteinExistence type="predicted"/>
<comment type="caution">
    <text evidence="3">The sequence shown here is derived from an EMBL/GenBank/DDBJ whole genome shotgun (WGS) entry which is preliminary data.</text>
</comment>
<dbReference type="PANTHER" id="PTHR33116:SF84">
    <property type="entry name" value="RNA-DIRECTED DNA POLYMERASE"/>
    <property type="match status" value="1"/>
</dbReference>
<dbReference type="OrthoDB" id="1938625at2759"/>
<protein>
    <recommendedName>
        <fullName evidence="2">Reverse transcriptase zinc-binding domain-containing protein</fullName>
    </recommendedName>
</protein>
<organism evidence="3 4">
    <name type="scientific">Carnegiea gigantea</name>
    <dbReference type="NCBI Taxonomy" id="171969"/>
    <lineage>
        <taxon>Eukaryota</taxon>
        <taxon>Viridiplantae</taxon>
        <taxon>Streptophyta</taxon>
        <taxon>Embryophyta</taxon>
        <taxon>Tracheophyta</taxon>
        <taxon>Spermatophyta</taxon>
        <taxon>Magnoliopsida</taxon>
        <taxon>eudicotyledons</taxon>
        <taxon>Gunneridae</taxon>
        <taxon>Pentapetalae</taxon>
        <taxon>Caryophyllales</taxon>
        <taxon>Cactineae</taxon>
        <taxon>Cactaceae</taxon>
        <taxon>Cactoideae</taxon>
        <taxon>Echinocereeae</taxon>
        <taxon>Carnegiea</taxon>
    </lineage>
</organism>
<evidence type="ECO:0000256" key="1">
    <source>
        <dbReference type="SAM" id="Phobius"/>
    </source>
</evidence>
<keyword evidence="1" id="KW-0472">Membrane</keyword>
<dbReference type="InterPro" id="IPR026960">
    <property type="entry name" value="RVT-Znf"/>
</dbReference>
<feature type="transmembrane region" description="Helical" evidence="1">
    <location>
        <begin position="97"/>
        <end position="116"/>
    </location>
</feature>